<accession>A0A173W6K8</accession>
<dbReference type="AlphaFoldDB" id="A0A173W6K8"/>
<dbReference type="InterPro" id="IPR047951">
    <property type="entry name" value="Transpos_ISL3"/>
</dbReference>
<dbReference type="Pfam" id="PF01610">
    <property type="entry name" value="DDE_Tnp_ISL3"/>
    <property type="match status" value="1"/>
</dbReference>
<dbReference type="Proteomes" id="UP000193905">
    <property type="component" value="Unassembled WGS sequence"/>
</dbReference>
<proteinExistence type="predicted"/>
<dbReference type="PANTHER" id="PTHR33498:SF1">
    <property type="entry name" value="TRANSPOSASE FOR INSERTION SEQUENCE ELEMENT IS1557"/>
    <property type="match status" value="1"/>
</dbReference>
<evidence type="ECO:0000259" key="1">
    <source>
        <dbReference type="Pfam" id="PF01610"/>
    </source>
</evidence>
<evidence type="ECO:0000313" key="4">
    <source>
        <dbReference type="Proteomes" id="UP000095647"/>
    </source>
</evidence>
<feature type="domain" description="Transposase IS204/IS1001/IS1096/IS1165 DDE" evidence="1">
    <location>
        <begin position="11"/>
        <end position="108"/>
    </location>
</feature>
<organism evidence="2 4">
    <name type="scientific">Bifidobacterium adolescentis</name>
    <dbReference type="NCBI Taxonomy" id="1680"/>
    <lineage>
        <taxon>Bacteria</taxon>
        <taxon>Bacillati</taxon>
        <taxon>Actinomycetota</taxon>
        <taxon>Actinomycetes</taxon>
        <taxon>Bifidobacteriales</taxon>
        <taxon>Bifidobacteriaceae</taxon>
        <taxon>Bifidobacterium</taxon>
    </lineage>
</organism>
<dbReference type="EMBL" id="LNKH01000007">
    <property type="protein sequence ID" value="OSG96840.1"/>
    <property type="molecule type" value="Genomic_DNA"/>
</dbReference>
<dbReference type="EMBL" id="CYYI01000001">
    <property type="protein sequence ID" value="CUN35091.1"/>
    <property type="molecule type" value="Genomic_DNA"/>
</dbReference>
<evidence type="ECO:0000313" key="2">
    <source>
        <dbReference type="EMBL" id="CUN35091.1"/>
    </source>
</evidence>
<reference evidence="3 5" key="2">
    <citation type="journal article" date="2016" name="Sci. Rep.">
        <title>Evaluation of genetic diversity among strains of the human gut commensal Bifidobacterium adolescentis.</title>
        <authorList>
            <person name="Duranti S."/>
            <person name="Milani C."/>
            <person name="Lugli G.A."/>
            <person name="Mancabelli L."/>
            <person name="Turroni F."/>
            <person name="Ferrario C."/>
            <person name="Mangifesta M."/>
            <person name="Viappiani A."/>
            <person name="Sanchez B."/>
            <person name="Margolles A."/>
            <person name="van Sinderen D."/>
            <person name="Ventura M."/>
        </authorList>
    </citation>
    <scope>NUCLEOTIDE SEQUENCE [LARGE SCALE GENOMIC DNA]</scope>
    <source>
        <strain evidence="3 5">AL46-2</strain>
    </source>
</reference>
<dbReference type="PANTHER" id="PTHR33498">
    <property type="entry name" value="TRANSPOSASE FOR INSERTION SEQUENCE ELEMENT IS1557"/>
    <property type="match status" value="1"/>
</dbReference>
<reference evidence="2 4" key="1">
    <citation type="submission" date="2015-09" db="EMBL/GenBank/DDBJ databases">
        <authorList>
            <consortium name="Pathogen Informatics"/>
        </authorList>
    </citation>
    <scope>NUCLEOTIDE SEQUENCE [LARGE SCALE GENOMIC DNA]</scope>
    <source>
        <strain evidence="2 4">2789STDY5608824</strain>
    </source>
</reference>
<dbReference type="InterPro" id="IPR002560">
    <property type="entry name" value="Transposase_DDE"/>
</dbReference>
<gene>
    <name evidence="3" type="ORF">AL0462_1335</name>
    <name evidence="2" type="ORF">ERS852382_00087</name>
</gene>
<sequence>MPPPFDGLHAIGVDETSHRKGHTYLTVVVDHERHRVIWAHGGYGGDVFDLFFKALTPGQRESIRVVTGDGTHWIDPCTGRWCPAAERVLDGFHIVSWMTDALDGIRNTDPRAGSTVHGNSRNY</sequence>
<dbReference type="Proteomes" id="UP000095647">
    <property type="component" value="Unassembled WGS sequence"/>
</dbReference>
<evidence type="ECO:0000313" key="3">
    <source>
        <dbReference type="EMBL" id="OSG96840.1"/>
    </source>
</evidence>
<protein>
    <submittedName>
        <fullName evidence="2">Transposase</fullName>
    </submittedName>
</protein>
<evidence type="ECO:0000313" key="5">
    <source>
        <dbReference type="Proteomes" id="UP000193905"/>
    </source>
</evidence>
<name>A0A173W6K8_BIFAD</name>